<evidence type="ECO:0000259" key="5">
    <source>
        <dbReference type="PROSITE" id="PS50857"/>
    </source>
</evidence>
<dbReference type="SUPFAM" id="SSF49503">
    <property type="entry name" value="Cupredoxins"/>
    <property type="match status" value="1"/>
</dbReference>
<dbReference type="InterPro" id="IPR002429">
    <property type="entry name" value="CcO_II-like_C"/>
</dbReference>
<dbReference type="EMBL" id="OBEN01000014">
    <property type="protein sequence ID" value="SNZ16678.1"/>
    <property type="molecule type" value="Genomic_DNA"/>
</dbReference>
<keyword evidence="4" id="KW-0472">Membrane</keyword>
<dbReference type="GO" id="GO:0030313">
    <property type="term" value="C:cell envelope"/>
    <property type="evidence" value="ECO:0007669"/>
    <property type="project" value="UniProtKB-SubCell"/>
</dbReference>
<dbReference type="GO" id="GO:0016020">
    <property type="term" value="C:membrane"/>
    <property type="evidence" value="ECO:0007669"/>
    <property type="project" value="InterPro"/>
</dbReference>
<gene>
    <name evidence="6" type="ORF">SAMN06265353_1680</name>
</gene>
<dbReference type="InterPro" id="IPR051403">
    <property type="entry name" value="NosZ/Cyto_c_oxidase_sub2"/>
</dbReference>
<dbReference type="RefSeq" id="WP_096603405.1">
    <property type="nucleotide sequence ID" value="NZ_OBEN01000014.1"/>
</dbReference>
<dbReference type="OrthoDB" id="9781261at2"/>
<dbReference type="AlphaFoldDB" id="A0A285P5E9"/>
<dbReference type="PANTHER" id="PTHR42838">
    <property type="entry name" value="CYTOCHROME C OXIDASE SUBUNIT II"/>
    <property type="match status" value="1"/>
</dbReference>
<keyword evidence="4" id="KW-1133">Transmembrane helix</keyword>
<evidence type="ECO:0000256" key="4">
    <source>
        <dbReference type="SAM" id="Phobius"/>
    </source>
</evidence>
<comment type="subcellular location">
    <subcellularLocation>
        <location evidence="1">Cell envelope</location>
    </subcellularLocation>
</comment>
<protein>
    <submittedName>
        <fullName evidence="6">Cytochrome c oxidase subunit 2</fullName>
    </submittedName>
</protein>
<organism evidence="6 7">
    <name type="scientific">Hydrogenobacter hydrogenophilus</name>
    <dbReference type="NCBI Taxonomy" id="35835"/>
    <lineage>
        <taxon>Bacteria</taxon>
        <taxon>Pseudomonadati</taxon>
        <taxon>Aquificota</taxon>
        <taxon>Aquificia</taxon>
        <taxon>Aquificales</taxon>
        <taxon>Aquificaceae</taxon>
        <taxon>Hydrogenobacter</taxon>
    </lineage>
</organism>
<keyword evidence="4" id="KW-0812">Transmembrane</keyword>
<feature type="transmembrane region" description="Helical" evidence="4">
    <location>
        <begin position="21"/>
        <end position="43"/>
    </location>
</feature>
<dbReference type="PROSITE" id="PS50857">
    <property type="entry name" value="COX2_CUA"/>
    <property type="match status" value="1"/>
</dbReference>
<dbReference type="Proteomes" id="UP000218627">
    <property type="component" value="Unassembled WGS sequence"/>
</dbReference>
<dbReference type="PANTHER" id="PTHR42838:SF2">
    <property type="entry name" value="NITROUS-OXIDE REDUCTASE"/>
    <property type="match status" value="1"/>
</dbReference>
<keyword evidence="2" id="KW-0479">Metal-binding</keyword>
<evidence type="ECO:0000313" key="6">
    <source>
        <dbReference type="EMBL" id="SNZ16678.1"/>
    </source>
</evidence>
<dbReference type="Pfam" id="PF00116">
    <property type="entry name" value="COX2"/>
    <property type="match status" value="1"/>
</dbReference>
<accession>A0A285P5E9</accession>
<dbReference type="CDD" id="cd13917">
    <property type="entry name" value="CuRO_HCO_II_like_4"/>
    <property type="match status" value="1"/>
</dbReference>
<dbReference type="Gene3D" id="2.60.40.420">
    <property type="entry name" value="Cupredoxins - blue copper proteins"/>
    <property type="match status" value="1"/>
</dbReference>
<dbReference type="GO" id="GO:0005507">
    <property type="term" value="F:copper ion binding"/>
    <property type="evidence" value="ECO:0007669"/>
    <property type="project" value="InterPro"/>
</dbReference>
<evidence type="ECO:0000256" key="3">
    <source>
        <dbReference type="ARBA" id="ARBA00023008"/>
    </source>
</evidence>
<dbReference type="GO" id="GO:0004129">
    <property type="term" value="F:cytochrome-c oxidase activity"/>
    <property type="evidence" value="ECO:0007669"/>
    <property type="project" value="InterPro"/>
</dbReference>
<dbReference type="InterPro" id="IPR008972">
    <property type="entry name" value="Cupredoxin"/>
</dbReference>
<sequence length="176" mass="20520">MALLPPEEGWYYKKVAKDEKMWIVLALVVCLILFFWMIVWHIYGRQNPSFTTYRTTPQEFNTLATAFIEKYKKGEENGIPIVEPPPNSDVFLVAKMWRWEPILVLKKGQEYRFHISSLDLLHGFSLQPVNMNFMVYPGYDYVLTFKPTSTGEFAIICNEFCGIGHHMMIGKVVVKD</sequence>
<reference evidence="7" key="1">
    <citation type="submission" date="2017-09" db="EMBL/GenBank/DDBJ databases">
        <authorList>
            <person name="Varghese N."/>
            <person name="Submissions S."/>
        </authorList>
    </citation>
    <scope>NUCLEOTIDE SEQUENCE [LARGE SCALE GENOMIC DNA]</scope>
    <source>
        <strain evidence="7">DSM 2913</strain>
    </source>
</reference>
<feature type="domain" description="Cytochrome oxidase subunit II copper A binding" evidence="5">
    <location>
        <begin position="85"/>
        <end position="176"/>
    </location>
</feature>
<evidence type="ECO:0000256" key="1">
    <source>
        <dbReference type="ARBA" id="ARBA00004196"/>
    </source>
</evidence>
<proteinExistence type="predicted"/>
<evidence type="ECO:0000313" key="7">
    <source>
        <dbReference type="Proteomes" id="UP000218627"/>
    </source>
</evidence>
<name>A0A285P5E9_9AQUI</name>
<keyword evidence="7" id="KW-1185">Reference proteome</keyword>
<evidence type="ECO:0000256" key="2">
    <source>
        <dbReference type="ARBA" id="ARBA00022723"/>
    </source>
</evidence>
<keyword evidence="3" id="KW-0186">Copper</keyword>